<dbReference type="STRING" id="1247936.BN2475_1040010"/>
<reference evidence="1 2" key="1">
    <citation type="submission" date="2016-12" db="EMBL/GenBank/DDBJ databases">
        <authorList>
            <person name="Song W.-J."/>
            <person name="Kurnit D.M."/>
        </authorList>
    </citation>
    <scope>NUCLEOTIDE SEQUENCE [LARGE SCALE GENOMIC DNA]</scope>
    <source>
        <strain evidence="1 2">STM7296</strain>
    </source>
</reference>
<gene>
    <name evidence="1" type="ORF">BN2475_1040010</name>
</gene>
<proteinExistence type="predicted"/>
<dbReference type="Proteomes" id="UP000187012">
    <property type="component" value="Unassembled WGS sequence"/>
</dbReference>
<evidence type="ECO:0000313" key="1">
    <source>
        <dbReference type="EMBL" id="SIT48477.1"/>
    </source>
</evidence>
<sequence>MPNRRILARPPNSYRNRAQSRIPMFTHNKLHRFKHLQQLGTASTSKIRRSRRTDFHVSNVDVTQNTSPYTPESRAHWQFVLPVHNSPHLSVRP</sequence>
<dbReference type="EMBL" id="CYGX02000104">
    <property type="protein sequence ID" value="SIT48477.1"/>
    <property type="molecule type" value="Genomic_DNA"/>
</dbReference>
<name>A0A1N7SM33_9BURK</name>
<protein>
    <submittedName>
        <fullName evidence="1">Uncharacterized protein</fullName>
    </submittedName>
</protein>
<organism evidence="1 2">
    <name type="scientific">Paraburkholderia ribeironis</name>
    <dbReference type="NCBI Taxonomy" id="1247936"/>
    <lineage>
        <taxon>Bacteria</taxon>
        <taxon>Pseudomonadati</taxon>
        <taxon>Pseudomonadota</taxon>
        <taxon>Betaproteobacteria</taxon>
        <taxon>Burkholderiales</taxon>
        <taxon>Burkholderiaceae</taxon>
        <taxon>Paraburkholderia</taxon>
    </lineage>
</organism>
<accession>A0A1N7SM33</accession>
<dbReference type="AlphaFoldDB" id="A0A1N7SM33"/>
<keyword evidence="2" id="KW-1185">Reference proteome</keyword>
<evidence type="ECO:0000313" key="2">
    <source>
        <dbReference type="Proteomes" id="UP000187012"/>
    </source>
</evidence>